<gene>
    <name evidence="2" type="ORF">THAOC_00365</name>
</gene>
<dbReference type="AlphaFoldDB" id="K0TPB1"/>
<dbReference type="EMBL" id="AGNL01000420">
    <property type="protein sequence ID" value="EJK77781.1"/>
    <property type="molecule type" value="Genomic_DNA"/>
</dbReference>
<accession>K0TPB1</accession>
<proteinExistence type="predicted"/>
<evidence type="ECO:0000313" key="2">
    <source>
        <dbReference type="EMBL" id="EJK77781.1"/>
    </source>
</evidence>
<comment type="caution">
    <text evidence="2">The sequence shown here is derived from an EMBL/GenBank/DDBJ whole genome shotgun (WGS) entry which is preliminary data.</text>
</comment>
<reference evidence="2 3" key="1">
    <citation type="journal article" date="2012" name="Genome Biol.">
        <title>Genome and low-iron response of an oceanic diatom adapted to chronic iron limitation.</title>
        <authorList>
            <person name="Lommer M."/>
            <person name="Specht M."/>
            <person name="Roy A.S."/>
            <person name="Kraemer L."/>
            <person name="Andreson R."/>
            <person name="Gutowska M.A."/>
            <person name="Wolf J."/>
            <person name="Bergner S.V."/>
            <person name="Schilhabel M.B."/>
            <person name="Klostermeier U.C."/>
            <person name="Beiko R.G."/>
            <person name="Rosenstiel P."/>
            <person name="Hippler M."/>
            <person name="Laroche J."/>
        </authorList>
    </citation>
    <scope>NUCLEOTIDE SEQUENCE [LARGE SCALE GENOMIC DNA]</scope>
    <source>
        <strain evidence="2 3">CCMP1005</strain>
    </source>
</reference>
<name>K0TPB1_THAOC</name>
<protein>
    <submittedName>
        <fullName evidence="2">Uncharacterized protein</fullName>
    </submittedName>
</protein>
<organism evidence="2 3">
    <name type="scientific">Thalassiosira oceanica</name>
    <name type="common">Marine diatom</name>
    <dbReference type="NCBI Taxonomy" id="159749"/>
    <lineage>
        <taxon>Eukaryota</taxon>
        <taxon>Sar</taxon>
        <taxon>Stramenopiles</taxon>
        <taxon>Ochrophyta</taxon>
        <taxon>Bacillariophyta</taxon>
        <taxon>Coscinodiscophyceae</taxon>
        <taxon>Thalassiosirophycidae</taxon>
        <taxon>Thalassiosirales</taxon>
        <taxon>Thalassiosiraceae</taxon>
        <taxon>Thalassiosira</taxon>
    </lineage>
</organism>
<evidence type="ECO:0000256" key="1">
    <source>
        <dbReference type="SAM" id="MobiDB-lite"/>
    </source>
</evidence>
<sequence length="212" mass="23345">MTLFIIEFDQKIGELTVIQSQKPTSSPSHTPSKSKECTMARFEGTYEYGDGGDCRKNFLVDIKCTSETQCVYQERSLDGKAHWETCESFDPRNYLENAGGRCSLGAQNGIALRENGTSGCVVKYHFYAIAKDASRDASANALDIHFSSDGGATWYTEEPGDAPRDAQPHDAIGWARRVQACENKEEVGRQSNEEEGKRGKAKTGKGEKGQGR</sequence>
<keyword evidence="3" id="KW-1185">Reference proteome</keyword>
<dbReference type="Proteomes" id="UP000266841">
    <property type="component" value="Unassembled WGS sequence"/>
</dbReference>
<feature type="compositionally biased region" description="Basic and acidic residues" evidence="1">
    <location>
        <begin position="182"/>
        <end position="212"/>
    </location>
</feature>
<feature type="region of interest" description="Disordered" evidence="1">
    <location>
        <begin position="156"/>
        <end position="212"/>
    </location>
</feature>
<evidence type="ECO:0000313" key="3">
    <source>
        <dbReference type="Proteomes" id="UP000266841"/>
    </source>
</evidence>